<feature type="domain" description="Pectate lyase" evidence="3">
    <location>
        <begin position="104"/>
        <end position="315"/>
    </location>
</feature>
<dbReference type="InterPro" id="IPR045032">
    <property type="entry name" value="PEL"/>
</dbReference>
<dbReference type="InterPro" id="IPR012334">
    <property type="entry name" value="Pectin_lyas_fold"/>
</dbReference>
<dbReference type="KEGG" id="bgg:CFK41_01760"/>
<evidence type="ECO:0000256" key="1">
    <source>
        <dbReference type="ARBA" id="ARBA00023239"/>
    </source>
</evidence>
<protein>
    <submittedName>
        <fullName evidence="4">Pectate lyase</fullName>
    </submittedName>
</protein>
<dbReference type="InterPro" id="IPR011050">
    <property type="entry name" value="Pectin_lyase_fold/virulence"/>
</dbReference>
<keyword evidence="2" id="KW-0624">Polysaccharide degradation</keyword>
<keyword evidence="2" id="KW-0964">Secreted</keyword>
<dbReference type="SUPFAM" id="SSF51126">
    <property type="entry name" value="Pectin lyase-like"/>
    <property type="match status" value="2"/>
</dbReference>
<dbReference type="PANTHER" id="PTHR31683:SF18">
    <property type="entry name" value="PECTATE LYASE 21-RELATED"/>
    <property type="match status" value="1"/>
</dbReference>
<gene>
    <name evidence="4" type="ORF">CFK41_01760</name>
</gene>
<dbReference type="AlphaFoldDB" id="A0A291GU57"/>
<comment type="subcellular location">
    <subcellularLocation>
        <location evidence="2">Secreted</location>
    </subcellularLocation>
</comment>
<sequence length="511" mass="54019">MDALVMNIPPRPPESISRRHLARIGTAAIGSVAAVGAAPPLATARPAAGPEHSDAGAIDLLRRMRVPPGPTSAGGPVWSALATGFAGVRTEDLPLGAVGGLGGTVVEVRDAEELSAALALDGPTVVLVHGTIVLPFGSMLEVGSRTSVLGVGRGAEIVGGGLRLLQVSDVVLRNITFRDSFIGGDWDGKSEENDNDGIRVDTSDHVWIDHCEFVRLGDGQVDIRKDSTHVTVSWSILRDHNKTLGVGWTDNVLTTLTLHHLWFSNTHQRNGSIDNTALCHVYNCLLDGSSSYGMASRGAAQLLVEHSVFASVRNPIGVSDPESRVAQNGNLRDGTWGSWEDTGVDVDPADHYSYDLDPVEDVRSLLARHAGPHARGEWTARQIHVSQDGSGDVRSVHAAVGAASRSPHPVEVIVHPGVYREVVTIWPRLEGLVIRGASGDPADVVLSYDKPAQDWATVTVLTSGVTLSALTLEAALEDGRPAYPLRSIDDSLVLSDVVLLGGPHGISDPRS</sequence>
<comment type="similarity">
    <text evidence="2">Belongs to the polysaccharide lyase 1 family.</text>
</comment>
<dbReference type="PROSITE" id="PS51318">
    <property type="entry name" value="TAT"/>
    <property type="match status" value="1"/>
</dbReference>
<dbReference type="EMBL" id="CP023564">
    <property type="protein sequence ID" value="ATG53646.1"/>
    <property type="molecule type" value="Genomic_DNA"/>
</dbReference>
<dbReference type="InterPro" id="IPR002022">
    <property type="entry name" value="Pec_lyase"/>
</dbReference>
<dbReference type="PANTHER" id="PTHR31683">
    <property type="entry name" value="PECTATE LYASE 18-RELATED"/>
    <property type="match status" value="1"/>
</dbReference>
<organism evidence="4 5">
    <name type="scientific">Brachybacterium ginsengisoli</name>
    <dbReference type="NCBI Taxonomy" id="1331682"/>
    <lineage>
        <taxon>Bacteria</taxon>
        <taxon>Bacillati</taxon>
        <taxon>Actinomycetota</taxon>
        <taxon>Actinomycetes</taxon>
        <taxon>Micrococcales</taxon>
        <taxon>Dermabacteraceae</taxon>
        <taxon>Brachybacterium</taxon>
    </lineage>
</organism>
<dbReference type="SMART" id="SM00656">
    <property type="entry name" value="Amb_all"/>
    <property type="match status" value="1"/>
</dbReference>
<evidence type="ECO:0000259" key="3">
    <source>
        <dbReference type="SMART" id="SM00656"/>
    </source>
</evidence>
<dbReference type="Pfam" id="PF00544">
    <property type="entry name" value="Pectate_lyase_4"/>
    <property type="match status" value="1"/>
</dbReference>
<dbReference type="InterPro" id="IPR006311">
    <property type="entry name" value="TAT_signal"/>
</dbReference>
<keyword evidence="1 2" id="KW-0456">Lyase</keyword>
<dbReference type="GO" id="GO:0005576">
    <property type="term" value="C:extracellular region"/>
    <property type="evidence" value="ECO:0007669"/>
    <property type="project" value="UniProtKB-SubCell"/>
</dbReference>
<proteinExistence type="inferred from homology"/>
<evidence type="ECO:0000256" key="2">
    <source>
        <dbReference type="RuleBase" id="RU361173"/>
    </source>
</evidence>
<keyword evidence="2" id="KW-0119">Carbohydrate metabolism</keyword>
<dbReference type="Gene3D" id="2.160.20.10">
    <property type="entry name" value="Single-stranded right-handed beta-helix, Pectin lyase-like"/>
    <property type="match status" value="2"/>
</dbReference>
<reference evidence="4 5" key="1">
    <citation type="journal article" date="2014" name="Int. J. Syst. Evol. Microbiol.">
        <title>Brachybacterium ginsengisoli sp. nov., isolated from soil of a ginseng field.</title>
        <authorList>
            <person name="Hoang V.A."/>
            <person name="Kim Y.J."/>
            <person name="Nguyen N.L."/>
            <person name="Yang D.C."/>
        </authorList>
    </citation>
    <scope>NUCLEOTIDE SEQUENCE [LARGE SCALE GENOMIC DNA]</scope>
    <source>
        <strain evidence="4 5">DCY80</strain>
    </source>
</reference>
<evidence type="ECO:0000313" key="4">
    <source>
        <dbReference type="EMBL" id="ATG53646.1"/>
    </source>
</evidence>
<evidence type="ECO:0000313" key="5">
    <source>
        <dbReference type="Proteomes" id="UP000217889"/>
    </source>
</evidence>
<keyword evidence="5" id="KW-1185">Reference proteome</keyword>
<dbReference type="Proteomes" id="UP000217889">
    <property type="component" value="Chromosome"/>
</dbReference>
<name>A0A291GU57_9MICO</name>
<dbReference type="GO" id="GO:0000272">
    <property type="term" value="P:polysaccharide catabolic process"/>
    <property type="evidence" value="ECO:0007669"/>
    <property type="project" value="UniProtKB-KW"/>
</dbReference>
<dbReference type="GO" id="GO:0030570">
    <property type="term" value="F:pectate lyase activity"/>
    <property type="evidence" value="ECO:0007669"/>
    <property type="project" value="InterPro"/>
</dbReference>
<accession>A0A291GU57</accession>